<organism evidence="7 8">
    <name type="scientific">Pseudomonas cremoricolorata</name>
    <dbReference type="NCBI Taxonomy" id="157783"/>
    <lineage>
        <taxon>Bacteria</taxon>
        <taxon>Pseudomonadati</taxon>
        <taxon>Pseudomonadota</taxon>
        <taxon>Gammaproteobacteria</taxon>
        <taxon>Pseudomonadales</taxon>
        <taxon>Pseudomonadaceae</taxon>
        <taxon>Pseudomonas</taxon>
    </lineage>
</organism>
<dbReference type="InterPro" id="IPR001123">
    <property type="entry name" value="LeuE-type"/>
</dbReference>
<name>A0A089WXY5_9PSED</name>
<dbReference type="GO" id="GO:0015171">
    <property type="term" value="F:amino acid transmembrane transporter activity"/>
    <property type="evidence" value="ECO:0007669"/>
    <property type="project" value="TreeGrafter"/>
</dbReference>
<dbReference type="PANTHER" id="PTHR30086">
    <property type="entry name" value="ARGININE EXPORTER PROTEIN ARGO"/>
    <property type="match status" value="1"/>
</dbReference>
<dbReference type="RefSeq" id="WP_038414308.1">
    <property type="nucleotide sequence ID" value="NZ_CP009455.1"/>
</dbReference>
<proteinExistence type="predicted"/>
<accession>A0A089WXY5</accession>
<dbReference type="KEGG" id="psw:LK03_20540"/>
<keyword evidence="4 6" id="KW-1133">Transmembrane helix</keyword>
<keyword evidence="8" id="KW-1185">Reference proteome</keyword>
<feature type="transmembrane region" description="Helical" evidence="6">
    <location>
        <begin position="41"/>
        <end position="69"/>
    </location>
</feature>
<sequence>MPELSNWLAYALISLGMVLTPGPNMIYLISRSICQGRAAGLISLGGVALGFVVYMACAALGITALLLAVPHAYDALRLGGALYLLYLAWQALKPGARSAFAVQDLPKDSPRKLFMMGFVTNLLNPKIAVMYMSLLPQFISPGEHASVLAQSLVLGFTQIVISVSVNALIAVMAGSIAAFFVSRPLWQIVQRWLMGTVLIGLAVRMALEGRR</sequence>
<dbReference type="GO" id="GO:0005886">
    <property type="term" value="C:plasma membrane"/>
    <property type="evidence" value="ECO:0007669"/>
    <property type="project" value="UniProtKB-SubCell"/>
</dbReference>
<evidence type="ECO:0000256" key="6">
    <source>
        <dbReference type="SAM" id="Phobius"/>
    </source>
</evidence>
<evidence type="ECO:0000313" key="7">
    <source>
        <dbReference type="EMBL" id="AIR91507.1"/>
    </source>
</evidence>
<evidence type="ECO:0000313" key="8">
    <source>
        <dbReference type="Proteomes" id="UP000029493"/>
    </source>
</evidence>
<gene>
    <name evidence="7" type="ORF">LK03_20540</name>
</gene>
<protein>
    <submittedName>
        <fullName evidence="7">Lysine transporter LysE</fullName>
    </submittedName>
</protein>
<keyword evidence="5 6" id="KW-0472">Membrane</keyword>
<feature type="transmembrane region" description="Helical" evidence="6">
    <location>
        <begin position="113"/>
        <end position="139"/>
    </location>
</feature>
<dbReference type="Pfam" id="PF01810">
    <property type="entry name" value="LysE"/>
    <property type="match status" value="1"/>
</dbReference>
<comment type="subcellular location">
    <subcellularLocation>
        <location evidence="1">Cell membrane</location>
        <topology evidence="1">Multi-pass membrane protein</topology>
    </subcellularLocation>
</comment>
<evidence type="ECO:0000256" key="1">
    <source>
        <dbReference type="ARBA" id="ARBA00004651"/>
    </source>
</evidence>
<dbReference type="PANTHER" id="PTHR30086:SF20">
    <property type="entry name" value="ARGININE EXPORTER PROTEIN ARGO-RELATED"/>
    <property type="match status" value="1"/>
</dbReference>
<dbReference type="eggNOG" id="COG1280">
    <property type="taxonomic scope" value="Bacteria"/>
</dbReference>
<dbReference type="EMBL" id="CP009455">
    <property type="protein sequence ID" value="AIR91507.1"/>
    <property type="molecule type" value="Genomic_DNA"/>
</dbReference>
<evidence type="ECO:0000256" key="5">
    <source>
        <dbReference type="ARBA" id="ARBA00023136"/>
    </source>
</evidence>
<evidence type="ECO:0000256" key="3">
    <source>
        <dbReference type="ARBA" id="ARBA00022692"/>
    </source>
</evidence>
<feature type="transmembrane region" description="Helical" evidence="6">
    <location>
        <begin position="159"/>
        <end position="181"/>
    </location>
</feature>
<evidence type="ECO:0000256" key="2">
    <source>
        <dbReference type="ARBA" id="ARBA00022475"/>
    </source>
</evidence>
<keyword evidence="2" id="KW-1003">Cell membrane</keyword>
<dbReference type="STRING" id="157783.LK03_20540"/>
<feature type="transmembrane region" description="Helical" evidence="6">
    <location>
        <begin position="188"/>
        <end position="207"/>
    </location>
</feature>
<dbReference type="PIRSF" id="PIRSF006324">
    <property type="entry name" value="LeuE"/>
    <property type="match status" value="1"/>
</dbReference>
<keyword evidence="3 6" id="KW-0812">Transmembrane</keyword>
<dbReference type="OrthoDB" id="9804822at2"/>
<evidence type="ECO:0000256" key="4">
    <source>
        <dbReference type="ARBA" id="ARBA00022989"/>
    </source>
</evidence>
<dbReference type="Proteomes" id="UP000029493">
    <property type="component" value="Chromosome"/>
</dbReference>
<reference evidence="7 8" key="1">
    <citation type="submission" date="2014-09" db="EMBL/GenBank/DDBJ databases">
        <authorList>
            <person name="Chan K.-G."/>
        </authorList>
    </citation>
    <scope>NUCLEOTIDE SEQUENCE [LARGE SCALE GENOMIC DNA]</scope>
    <source>
        <strain evidence="7 8">ND07</strain>
    </source>
</reference>
<dbReference type="AlphaFoldDB" id="A0A089WXY5"/>
<feature type="transmembrane region" description="Helical" evidence="6">
    <location>
        <begin position="6"/>
        <end position="29"/>
    </location>
</feature>